<dbReference type="PROSITE" id="PS51257">
    <property type="entry name" value="PROKAR_LIPOPROTEIN"/>
    <property type="match status" value="1"/>
</dbReference>
<evidence type="ECO:0000256" key="1">
    <source>
        <dbReference type="SAM" id="SignalP"/>
    </source>
</evidence>
<dbReference type="EMBL" id="CP089983">
    <property type="protein sequence ID" value="WXB05970.1"/>
    <property type="molecule type" value="Genomic_DNA"/>
</dbReference>
<sequence>MRYLALAILVPFGVFAFAACGDDSHQPPANPPPGDAGPADPGQAARAAVLLGSCVPDDGVHRYLSDIYYAHIEDPFGRTLFKDNVACLATKNNGCQAVSECTGIVIDIANDCQPGCDGQRATNCDDQLRVRVDCARYGMECRFQDRAAACALPGAKSCSELDGGENPACVDGRPRDCDSYVEEFGPKCADFALTCSNRRCAGTEGACEYGFLSDPQRFEYTEGVECTNGMLKTCVNGGLATIACSSLSPDFTCQQRVLDGGKTIAYCGLGAACDAPRRQNLTCEGDSVVVCNAGRIDKVDCKSLGFTGCDARLGGCVPNLE</sequence>
<protein>
    <recommendedName>
        <fullName evidence="4">Dickkopf N-terminal cysteine-rich domain-containing protein</fullName>
    </recommendedName>
</protein>
<gene>
    <name evidence="2" type="ORF">LVJ94_01660</name>
</gene>
<evidence type="ECO:0000313" key="2">
    <source>
        <dbReference type="EMBL" id="WXB05970.1"/>
    </source>
</evidence>
<feature type="signal peptide" evidence="1">
    <location>
        <begin position="1"/>
        <end position="18"/>
    </location>
</feature>
<evidence type="ECO:0000313" key="3">
    <source>
        <dbReference type="Proteomes" id="UP001374803"/>
    </source>
</evidence>
<keyword evidence="3" id="KW-1185">Reference proteome</keyword>
<reference evidence="2" key="1">
    <citation type="submission" date="2021-12" db="EMBL/GenBank/DDBJ databases">
        <title>Discovery of the Pendulisporaceae a myxobacterial family with distinct sporulation behavior and unique specialized metabolism.</title>
        <authorList>
            <person name="Garcia R."/>
            <person name="Popoff A."/>
            <person name="Bader C.D."/>
            <person name="Loehr J."/>
            <person name="Walesch S."/>
            <person name="Walt C."/>
            <person name="Boldt J."/>
            <person name="Bunk B."/>
            <person name="Haeckl F.J.F.P.J."/>
            <person name="Gunesch A.P."/>
            <person name="Birkelbach J."/>
            <person name="Nuebel U."/>
            <person name="Pietschmann T."/>
            <person name="Bach T."/>
            <person name="Mueller R."/>
        </authorList>
    </citation>
    <scope>NUCLEOTIDE SEQUENCE</scope>
    <source>
        <strain evidence="2">MSr11367</strain>
    </source>
</reference>
<evidence type="ECO:0008006" key="4">
    <source>
        <dbReference type="Google" id="ProtNLM"/>
    </source>
</evidence>
<keyword evidence="1" id="KW-0732">Signal</keyword>
<accession>A0ABZ2L9V8</accession>
<feature type="chain" id="PRO_5046213393" description="Dickkopf N-terminal cysteine-rich domain-containing protein" evidence="1">
    <location>
        <begin position="19"/>
        <end position="321"/>
    </location>
</feature>
<name>A0ABZ2L9V8_9BACT</name>
<proteinExistence type="predicted"/>
<dbReference type="RefSeq" id="WP_394835620.1">
    <property type="nucleotide sequence ID" value="NZ_CP089929.1"/>
</dbReference>
<dbReference type="Proteomes" id="UP001374803">
    <property type="component" value="Chromosome"/>
</dbReference>
<organism evidence="2 3">
    <name type="scientific">Pendulispora rubella</name>
    <dbReference type="NCBI Taxonomy" id="2741070"/>
    <lineage>
        <taxon>Bacteria</taxon>
        <taxon>Pseudomonadati</taxon>
        <taxon>Myxococcota</taxon>
        <taxon>Myxococcia</taxon>
        <taxon>Myxococcales</taxon>
        <taxon>Sorangiineae</taxon>
        <taxon>Pendulisporaceae</taxon>
        <taxon>Pendulispora</taxon>
    </lineage>
</organism>